<keyword evidence="6" id="KW-0520">NAD</keyword>
<feature type="disulfide bond" description="Redox-active" evidence="7">
    <location>
        <begin position="44"/>
        <end position="49"/>
    </location>
</feature>
<dbReference type="PIRSF" id="PIRSF000350">
    <property type="entry name" value="Mercury_reductase_MerA"/>
    <property type="match status" value="1"/>
</dbReference>
<dbReference type="PRINTS" id="PR00411">
    <property type="entry name" value="PNDRDTASEI"/>
</dbReference>
<comment type="caution">
    <text evidence="10">The sequence shown here is derived from an EMBL/GenBank/DDBJ whole genome shotgun (WGS) entry which is preliminary data.</text>
</comment>
<feature type="binding site" evidence="6">
    <location>
        <begin position="183"/>
        <end position="190"/>
    </location>
    <ligand>
        <name>NAD(+)</name>
        <dbReference type="ChEBI" id="CHEBI:57540"/>
    </ligand>
</feature>
<keyword evidence="4" id="KW-0560">Oxidoreductase</keyword>
<dbReference type="Pfam" id="PF07992">
    <property type="entry name" value="Pyr_redox_2"/>
    <property type="match status" value="1"/>
</dbReference>
<feature type="domain" description="FAD/NAD(P)-binding" evidence="9">
    <location>
        <begin position="7"/>
        <end position="326"/>
    </location>
</feature>
<evidence type="ECO:0000256" key="3">
    <source>
        <dbReference type="ARBA" id="ARBA00022827"/>
    </source>
</evidence>
<dbReference type="PANTHER" id="PTHR43014:SF2">
    <property type="entry name" value="MERCURIC REDUCTASE"/>
    <property type="match status" value="1"/>
</dbReference>
<dbReference type="Gene3D" id="3.30.390.30">
    <property type="match status" value="1"/>
</dbReference>
<dbReference type="SUPFAM" id="SSF55424">
    <property type="entry name" value="FAD/NAD-linked reductases, dimerisation (C-terminal) domain"/>
    <property type="match status" value="1"/>
</dbReference>
<keyword evidence="2" id="KW-0285">Flavoprotein</keyword>
<keyword evidence="3 6" id="KW-0274">FAD</keyword>
<comment type="similarity">
    <text evidence="1">Belongs to the class-I pyridine nucleotide-disulfide oxidoreductase family.</text>
</comment>
<keyword evidence="11" id="KW-1185">Reference proteome</keyword>
<proteinExistence type="inferred from homology"/>
<feature type="binding site" evidence="6">
    <location>
        <position position="274"/>
    </location>
    <ligand>
        <name>NAD(+)</name>
        <dbReference type="ChEBI" id="CHEBI:57540"/>
    </ligand>
</feature>
<gene>
    <name evidence="10" type="ORF">KSF_081900</name>
</gene>
<evidence type="ECO:0000313" key="11">
    <source>
        <dbReference type="Proteomes" id="UP000597444"/>
    </source>
</evidence>
<dbReference type="PANTHER" id="PTHR43014">
    <property type="entry name" value="MERCURIC REDUCTASE"/>
    <property type="match status" value="1"/>
</dbReference>
<name>A0A8J3IWJ9_9CHLR</name>
<evidence type="ECO:0000256" key="4">
    <source>
        <dbReference type="ARBA" id="ARBA00023002"/>
    </source>
</evidence>
<dbReference type="InterPro" id="IPR004099">
    <property type="entry name" value="Pyr_nucl-diS_OxRdtase_dimer"/>
</dbReference>
<dbReference type="RefSeq" id="WP_220208907.1">
    <property type="nucleotide sequence ID" value="NZ_BNJK01000002.1"/>
</dbReference>
<dbReference type="AlphaFoldDB" id="A0A8J3IWJ9"/>
<dbReference type="InterPro" id="IPR036188">
    <property type="entry name" value="FAD/NAD-bd_sf"/>
</dbReference>
<evidence type="ECO:0000256" key="7">
    <source>
        <dbReference type="PIRSR" id="PIRSR000350-4"/>
    </source>
</evidence>
<evidence type="ECO:0000256" key="1">
    <source>
        <dbReference type="ARBA" id="ARBA00007532"/>
    </source>
</evidence>
<evidence type="ECO:0000313" key="10">
    <source>
        <dbReference type="EMBL" id="GHO98142.1"/>
    </source>
</evidence>
<dbReference type="Gene3D" id="3.50.50.60">
    <property type="entry name" value="FAD/NAD(P)-binding domain"/>
    <property type="match status" value="2"/>
</dbReference>
<feature type="binding site" evidence="6">
    <location>
        <position position="315"/>
    </location>
    <ligand>
        <name>FAD</name>
        <dbReference type="ChEBI" id="CHEBI:57692"/>
    </ligand>
</feature>
<comment type="cofactor">
    <cofactor evidence="6">
        <name>FAD</name>
        <dbReference type="ChEBI" id="CHEBI:57692"/>
    </cofactor>
    <text evidence="6">Binds 1 FAD per subunit.</text>
</comment>
<dbReference type="PRINTS" id="PR00368">
    <property type="entry name" value="FADPNR"/>
</dbReference>
<sequence length="464" mass="50087">MSQVTTYDAIVVGSGQGGGPLSSALAQSGLKTAIIEREHVGGTCINEGCTPTKTMVASGRVAYLARRAADYGVEIGPISIDMTVVRKRKRDIVESFRGGSERRLKETKNLDLLMGDARFVDTKTLEVKMNDGSVRQLTAEKIFLNVGERPSQLTIPGSDTIPVLNSTTIMELDSVPEHLIVIGGGYIGLEFGQMFRRFGSQVTIIQRRAHLLAREDDDVADEVANILQQDGVEILLETNPKSVEKTADGHIQLTVETKQGERTITGSHLLAAAGRTPNTNGLGLEATGIQTTQRGYIPCNDQLETSVPGIYVLGDVKGGPAFTHISYDDFRILRTNLLQGGNTSIHDRIVPYTAYIDPQLGRVGLSETEARAQKRAIKVAKMPMSYVARALETDETRGFMKAVVDAENGQILGAAVLGIEGGEIMSILEVAMMGKLPYTALRDAVFAHPTLAESLNNLFSTLDS</sequence>
<evidence type="ECO:0000256" key="2">
    <source>
        <dbReference type="ARBA" id="ARBA00022630"/>
    </source>
</evidence>
<feature type="binding site" evidence="6">
    <location>
        <position position="53"/>
    </location>
    <ligand>
        <name>FAD</name>
        <dbReference type="ChEBI" id="CHEBI:57692"/>
    </ligand>
</feature>
<evidence type="ECO:0000256" key="6">
    <source>
        <dbReference type="PIRSR" id="PIRSR000350-3"/>
    </source>
</evidence>
<feature type="active site" description="Proton acceptor" evidence="5">
    <location>
        <position position="448"/>
    </location>
</feature>
<feature type="domain" description="Pyridine nucleotide-disulphide oxidoreductase dimerisation" evidence="8">
    <location>
        <begin position="350"/>
        <end position="457"/>
    </location>
</feature>
<keyword evidence="6" id="KW-0547">Nucleotide-binding</keyword>
<reference evidence="10" key="1">
    <citation type="submission" date="2020-10" db="EMBL/GenBank/DDBJ databases">
        <title>Taxonomic study of unclassified bacteria belonging to the class Ktedonobacteria.</title>
        <authorList>
            <person name="Yabe S."/>
            <person name="Wang C.M."/>
            <person name="Zheng Y."/>
            <person name="Sakai Y."/>
            <person name="Cavaletti L."/>
            <person name="Monciardini P."/>
            <person name="Donadio S."/>
        </authorList>
    </citation>
    <scope>NUCLEOTIDE SEQUENCE</scope>
    <source>
        <strain evidence="10">ID150040</strain>
    </source>
</reference>
<organism evidence="10 11">
    <name type="scientific">Reticulibacter mediterranei</name>
    <dbReference type="NCBI Taxonomy" id="2778369"/>
    <lineage>
        <taxon>Bacteria</taxon>
        <taxon>Bacillati</taxon>
        <taxon>Chloroflexota</taxon>
        <taxon>Ktedonobacteria</taxon>
        <taxon>Ktedonobacterales</taxon>
        <taxon>Reticulibacteraceae</taxon>
        <taxon>Reticulibacter</taxon>
    </lineage>
</organism>
<dbReference type="Proteomes" id="UP000597444">
    <property type="component" value="Unassembled WGS sequence"/>
</dbReference>
<evidence type="ECO:0000256" key="5">
    <source>
        <dbReference type="PIRSR" id="PIRSR000350-2"/>
    </source>
</evidence>
<evidence type="ECO:0000259" key="9">
    <source>
        <dbReference type="Pfam" id="PF07992"/>
    </source>
</evidence>
<dbReference type="InterPro" id="IPR001100">
    <property type="entry name" value="Pyr_nuc-diS_OxRdtase"/>
</dbReference>
<dbReference type="GO" id="GO:0003955">
    <property type="term" value="F:NAD(P)H dehydrogenase (quinone) activity"/>
    <property type="evidence" value="ECO:0007669"/>
    <property type="project" value="TreeGrafter"/>
</dbReference>
<dbReference type="Pfam" id="PF02852">
    <property type="entry name" value="Pyr_redox_dim"/>
    <property type="match status" value="1"/>
</dbReference>
<accession>A0A8J3IWJ9</accession>
<dbReference type="FunFam" id="3.30.390.30:FF:000001">
    <property type="entry name" value="Dihydrolipoyl dehydrogenase"/>
    <property type="match status" value="1"/>
</dbReference>
<protein>
    <submittedName>
        <fullName evidence="10">Mercuric reductase</fullName>
    </submittedName>
</protein>
<dbReference type="EMBL" id="BNJK01000002">
    <property type="protein sequence ID" value="GHO98142.1"/>
    <property type="molecule type" value="Genomic_DNA"/>
</dbReference>
<dbReference type="InterPro" id="IPR023753">
    <property type="entry name" value="FAD/NAD-binding_dom"/>
</dbReference>
<dbReference type="SUPFAM" id="SSF51905">
    <property type="entry name" value="FAD/NAD(P)-binding domain"/>
    <property type="match status" value="1"/>
</dbReference>
<dbReference type="GO" id="GO:0050660">
    <property type="term" value="F:flavin adenine dinucleotide binding"/>
    <property type="evidence" value="ECO:0007669"/>
    <property type="project" value="TreeGrafter"/>
</dbReference>
<dbReference type="InterPro" id="IPR016156">
    <property type="entry name" value="FAD/NAD-linked_Rdtase_dimer_sf"/>
</dbReference>
<evidence type="ECO:0000259" key="8">
    <source>
        <dbReference type="Pfam" id="PF02852"/>
    </source>
</evidence>